<evidence type="ECO:0000256" key="1">
    <source>
        <dbReference type="SAM" id="MobiDB-lite"/>
    </source>
</evidence>
<accession>A0AAV3SS54</accession>
<evidence type="ECO:0000313" key="2">
    <source>
        <dbReference type="EMBL" id="GAA0539561.1"/>
    </source>
</evidence>
<reference evidence="2" key="2">
    <citation type="submission" date="2023-12" db="EMBL/GenBank/DDBJ databases">
        <authorList>
            <person name="Sun Q."/>
            <person name="Inoue M."/>
        </authorList>
    </citation>
    <scope>NUCLEOTIDE SEQUENCE</scope>
    <source>
        <strain evidence="2">JCM 14265</strain>
    </source>
</reference>
<gene>
    <name evidence="2" type="ORF">GCM10008994_13330</name>
</gene>
<name>A0AAV3SS54_9EURY</name>
<dbReference type="AlphaFoldDB" id="A0AAV3SS54"/>
<organism evidence="2 3">
    <name type="scientific">Halorubrum ejinorense</name>
    <dbReference type="NCBI Taxonomy" id="425309"/>
    <lineage>
        <taxon>Archaea</taxon>
        <taxon>Methanobacteriati</taxon>
        <taxon>Methanobacteriota</taxon>
        <taxon>Stenosarchaea group</taxon>
        <taxon>Halobacteria</taxon>
        <taxon>Halobacteriales</taxon>
        <taxon>Haloferacaceae</taxon>
        <taxon>Halorubrum</taxon>
    </lineage>
</organism>
<comment type="caution">
    <text evidence="2">The sequence shown here is derived from an EMBL/GenBank/DDBJ whole genome shotgun (WGS) entry which is preliminary data.</text>
</comment>
<protein>
    <submittedName>
        <fullName evidence="2">Uncharacterized protein</fullName>
    </submittedName>
</protein>
<feature type="compositionally biased region" description="Polar residues" evidence="1">
    <location>
        <begin position="11"/>
        <end position="29"/>
    </location>
</feature>
<evidence type="ECO:0000313" key="3">
    <source>
        <dbReference type="Proteomes" id="UP001501425"/>
    </source>
</evidence>
<sequence length="148" mass="15827">MARGVGAPLTVLSTNDSMSANTTQSQNGSAPDFHDLEGPRAISEAAISQMNQPDVEPADGEVRCYAVARVNGVIDYNDDDLGFATGATVLYMSADAQVAYERRYYVDEGEWADIDAVDTAAVDGHPEPTVAMVSRFGDVLQRHQEVSA</sequence>
<proteinExistence type="predicted"/>
<feature type="region of interest" description="Disordered" evidence="1">
    <location>
        <begin position="1"/>
        <end position="36"/>
    </location>
</feature>
<dbReference type="EMBL" id="BAAADQ010000005">
    <property type="protein sequence ID" value="GAA0539561.1"/>
    <property type="molecule type" value="Genomic_DNA"/>
</dbReference>
<reference evidence="2" key="1">
    <citation type="journal article" date="2014" name="Int. J. Syst. Evol. Microbiol.">
        <title>Complete genome sequence of Corynebacterium casei LMG S-19264T (=DSM 44701T), isolated from a smear-ripened cheese.</title>
        <authorList>
            <consortium name="US DOE Joint Genome Institute (JGI-PGF)"/>
            <person name="Walter F."/>
            <person name="Albersmeier A."/>
            <person name="Kalinowski J."/>
            <person name="Ruckert C."/>
        </authorList>
    </citation>
    <scope>NUCLEOTIDE SEQUENCE</scope>
    <source>
        <strain evidence="2">JCM 14265</strain>
    </source>
</reference>
<dbReference type="Proteomes" id="UP001501425">
    <property type="component" value="Unassembled WGS sequence"/>
</dbReference>